<dbReference type="RefSeq" id="WP_153824836.1">
    <property type="nucleotide sequence ID" value="NZ_WJIE01000024.1"/>
</dbReference>
<dbReference type="PANTHER" id="PTHR48104">
    <property type="entry name" value="METACASPASE-4"/>
    <property type="match status" value="1"/>
</dbReference>
<accession>A0A6N7QB24</accession>
<dbReference type="Proteomes" id="UP000440224">
    <property type="component" value="Unassembled WGS sequence"/>
</dbReference>
<dbReference type="Pfam" id="PF00656">
    <property type="entry name" value="Peptidase_C14"/>
    <property type="match status" value="1"/>
</dbReference>
<comment type="caution">
    <text evidence="2">The sequence shown here is derived from an EMBL/GenBank/DDBJ whole genome shotgun (WGS) entry which is preliminary data.</text>
</comment>
<dbReference type="GO" id="GO:0006508">
    <property type="term" value="P:proteolysis"/>
    <property type="evidence" value="ECO:0007669"/>
    <property type="project" value="InterPro"/>
</dbReference>
<dbReference type="AlphaFoldDB" id="A0A6N7QB24"/>
<dbReference type="PANTHER" id="PTHR48104:SF30">
    <property type="entry name" value="METACASPASE-1"/>
    <property type="match status" value="1"/>
</dbReference>
<dbReference type="InterPro" id="IPR011600">
    <property type="entry name" value="Pept_C14_caspase"/>
</dbReference>
<feature type="domain" description="Peptidase C14 caspase" evidence="1">
    <location>
        <begin position="12"/>
        <end position="283"/>
    </location>
</feature>
<dbReference type="GO" id="GO:0005737">
    <property type="term" value="C:cytoplasm"/>
    <property type="evidence" value="ECO:0007669"/>
    <property type="project" value="TreeGrafter"/>
</dbReference>
<dbReference type="InterPro" id="IPR050452">
    <property type="entry name" value="Metacaspase"/>
</dbReference>
<evidence type="ECO:0000313" key="2">
    <source>
        <dbReference type="EMBL" id="MRG98061.1"/>
    </source>
</evidence>
<dbReference type="Gene3D" id="3.40.50.1460">
    <property type="match status" value="1"/>
</dbReference>
<name>A0A6N7QB24_9BACT</name>
<dbReference type="GO" id="GO:0004197">
    <property type="term" value="F:cysteine-type endopeptidase activity"/>
    <property type="evidence" value="ECO:0007669"/>
    <property type="project" value="InterPro"/>
</dbReference>
<gene>
    <name evidence="2" type="ORF">GF068_40055</name>
</gene>
<evidence type="ECO:0000313" key="3">
    <source>
        <dbReference type="Proteomes" id="UP000440224"/>
    </source>
</evidence>
<organism evidence="2 3">
    <name type="scientific">Polyangium spumosum</name>
    <dbReference type="NCBI Taxonomy" id="889282"/>
    <lineage>
        <taxon>Bacteria</taxon>
        <taxon>Pseudomonadati</taxon>
        <taxon>Myxococcota</taxon>
        <taxon>Polyangia</taxon>
        <taxon>Polyangiales</taxon>
        <taxon>Polyangiaceae</taxon>
        <taxon>Polyangium</taxon>
    </lineage>
</organism>
<dbReference type="OrthoDB" id="9759662at2"/>
<evidence type="ECO:0000259" key="1">
    <source>
        <dbReference type="Pfam" id="PF00656"/>
    </source>
</evidence>
<reference evidence="2 3" key="1">
    <citation type="submission" date="2019-10" db="EMBL/GenBank/DDBJ databases">
        <title>A soil myxobacterium in the family Polyangiaceae.</title>
        <authorList>
            <person name="Li Y."/>
            <person name="Wang J."/>
        </authorList>
    </citation>
    <scope>NUCLEOTIDE SEQUENCE [LARGE SCALE GENOMIC DNA]</scope>
    <source>
        <strain evidence="2 3">DSM 14734</strain>
    </source>
</reference>
<proteinExistence type="predicted"/>
<dbReference type="EMBL" id="WJIE01000024">
    <property type="protein sequence ID" value="MRG98061.1"/>
    <property type="molecule type" value="Genomic_DNA"/>
</dbReference>
<keyword evidence="3" id="KW-1185">Reference proteome</keyword>
<sequence>MTVYSGEESTRSHVLLVGIDAYPCVDPLYGCANDVDALEALLLDRLSIPADSITKLVARHPVSSRRPRLPEGEPTLENLRAALEALAGERVRPGDRVFIHYSGHGTQVLPRGTRVAREALVPVDALAGGSLLFDHEVNDMLRRIAARTVDLTVVLDCCCSAGATRSALRPSDSAVRFCAVDDPDVVSPVALRRGGDLDAGLLSSFDPSDPGFLVVASAQSSESAHEGPDAGGIRHGAFTAALLDLLAREPDERIHALRWADVWQALRARVTSLFPSQHPCLLGRNERRLFGGPFRRQDPGYSVSEVDGKYRIQAGSLVGLGRGATVAIYGPTPSFFPPLHSSEELGARRGLLSVESATLSTALAGPVGEAFRLGEGARGRLVKPGREDALVVGLDPFDAELARWLSAEGPFSVVPAEGRGERVCEVFVGRSPDGRRWIGDAVYGPGAAGSEGEPPLAWVPGDDRSALLRGLLHYARYNLPLRLVRRCHDGPGILRMRVLDARNAGELMPEEFTDPPLPEAEPDPEHRYRYRLVDGQPVCFSVENRSSSPIFAQVINCAASGRVEILGQTQLEVAPWRRQAFWMRGHLGRAFSCRVSTGRSSNVDRLIVVGTASPEVDLGSLRVKESFEEAMGSTRREMLPDEEEPAEWWRATMVMVEIVRGGGRS</sequence>
<protein>
    <recommendedName>
        <fullName evidence="1">Peptidase C14 caspase domain-containing protein</fullName>
    </recommendedName>
</protein>